<dbReference type="AlphaFoldDB" id="A0A7K3QPD3"/>
<protein>
    <submittedName>
        <fullName evidence="1">PE-PGRS family protein</fullName>
    </submittedName>
</protein>
<dbReference type="Proteomes" id="UP000470520">
    <property type="component" value="Unassembled WGS sequence"/>
</dbReference>
<dbReference type="InterPro" id="IPR011989">
    <property type="entry name" value="ARM-like"/>
</dbReference>
<reference evidence="1 2" key="1">
    <citation type="submission" date="2020-01" db="EMBL/GenBank/DDBJ databases">
        <title>Insect and environment-associated Actinomycetes.</title>
        <authorList>
            <person name="Currrie C."/>
            <person name="Chevrette M."/>
            <person name="Carlson C."/>
            <person name="Stubbendieck R."/>
            <person name="Wendt-Pienkowski E."/>
        </authorList>
    </citation>
    <scope>NUCLEOTIDE SEQUENCE [LARGE SCALE GENOMIC DNA]</scope>
    <source>
        <strain evidence="1 2">SID7754</strain>
    </source>
</reference>
<name>A0A7K3QPD3_9ACTN</name>
<proteinExistence type="predicted"/>
<sequence>MTGDHAELHELLHRAGLEKAGHGRVSAARPSRAAWRPVIAANTKPALAVPDDRPDLVPELNRQWHRLAVEHGVIDGNGEFLINVANHGCACWTRVRLGEQWDLAGLLGPQPGQPEFVTMSPDGESVLGVTCEEYEVWFVAVAPFGDWLEAWAREWAAGRPEGLGAGWDVVLRRKTPSARLRVEWRDGLARNPAASPAVLRRLLDVGPEERLSSWLNWRELPEEMVEAWVAHPEWRVRRELVQPWPLDAEQSAALFRDPDPRHRWALLGCVVDRHPAFTAATFAQLAADPDPRVRAELVRHRDLPVHHLVALAADPDTAVRKEAVPSAWAHLTPPARTALLADPDADVRAEAVLLHHDSTPLTAADFAALPGDAHRERAARACVLARELAVELIHDTETSLRSAAAQNPHLDADLVALLGQDPEPDVRWWVSIRPDLTEAERSRVAIEFDPSARCHPLPWVTDLADDEEAMRRCATSAHVMLRRSAACATNLPPDVVELLAQDEDWVVRLFLAEHCAQAPADLLLEMVRSWNGYSSARMIEHPNFPRQGALRFADDPDPRTRRLALLDPEAPTELVERFSRDADASVRRAALDDERLSVASLVRLLDDPHWFVRDTAAVNPRLPTHVLTTRLYDRATASSAAANPALPEAVMHHLLDATEIDGGSARAALE</sequence>
<evidence type="ECO:0000313" key="2">
    <source>
        <dbReference type="Proteomes" id="UP000470520"/>
    </source>
</evidence>
<dbReference type="Gene3D" id="1.25.10.10">
    <property type="entry name" value="Leucine-rich Repeat Variant"/>
    <property type="match status" value="2"/>
</dbReference>
<dbReference type="SUPFAM" id="SSF48371">
    <property type="entry name" value="ARM repeat"/>
    <property type="match status" value="3"/>
</dbReference>
<dbReference type="RefSeq" id="WP_164187617.1">
    <property type="nucleotide sequence ID" value="NZ_JAAGMR010000114.1"/>
</dbReference>
<gene>
    <name evidence="1" type="ORF">G3I21_08480</name>
</gene>
<organism evidence="1 2">
    <name type="scientific">Streptomyces bauhiniae</name>
    <dbReference type="NCBI Taxonomy" id="2340725"/>
    <lineage>
        <taxon>Bacteria</taxon>
        <taxon>Bacillati</taxon>
        <taxon>Actinomycetota</taxon>
        <taxon>Actinomycetes</taxon>
        <taxon>Kitasatosporales</taxon>
        <taxon>Streptomycetaceae</taxon>
        <taxon>Streptomyces</taxon>
    </lineage>
</organism>
<dbReference type="InterPro" id="IPR016024">
    <property type="entry name" value="ARM-type_fold"/>
</dbReference>
<accession>A0A7K3QPD3</accession>
<comment type="caution">
    <text evidence="1">The sequence shown here is derived from an EMBL/GenBank/DDBJ whole genome shotgun (WGS) entry which is preliminary data.</text>
</comment>
<dbReference type="EMBL" id="JAAGMR010000114">
    <property type="protein sequence ID" value="NEB91756.1"/>
    <property type="molecule type" value="Genomic_DNA"/>
</dbReference>
<evidence type="ECO:0000313" key="1">
    <source>
        <dbReference type="EMBL" id="NEB91756.1"/>
    </source>
</evidence>